<dbReference type="Pfam" id="PF14322">
    <property type="entry name" value="SusD-like_3"/>
    <property type="match status" value="1"/>
</dbReference>
<accession>A0ABW0I8V7</accession>
<dbReference type="InterPro" id="IPR011990">
    <property type="entry name" value="TPR-like_helical_dom_sf"/>
</dbReference>
<dbReference type="Pfam" id="PF07980">
    <property type="entry name" value="SusD_RagB"/>
    <property type="match status" value="1"/>
</dbReference>
<dbReference type="SUPFAM" id="SSF48452">
    <property type="entry name" value="TPR-like"/>
    <property type="match status" value="1"/>
</dbReference>
<dbReference type="PROSITE" id="PS51257">
    <property type="entry name" value="PROKAR_LIPOPROTEIN"/>
    <property type="match status" value="1"/>
</dbReference>
<evidence type="ECO:0000256" key="3">
    <source>
        <dbReference type="ARBA" id="ARBA00022729"/>
    </source>
</evidence>
<protein>
    <submittedName>
        <fullName evidence="8">RagB/SusD family nutrient uptake outer membrane protein</fullName>
    </submittedName>
</protein>
<gene>
    <name evidence="8" type="ORF">ACFPMF_10720</name>
</gene>
<name>A0ABW0I8V7_9BACT</name>
<keyword evidence="3" id="KW-0732">Signal</keyword>
<dbReference type="Proteomes" id="UP001596106">
    <property type="component" value="Unassembled WGS sequence"/>
</dbReference>
<evidence type="ECO:0000259" key="7">
    <source>
        <dbReference type="Pfam" id="PF14322"/>
    </source>
</evidence>
<evidence type="ECO:0000256" key="4">
    <source>
        <dbReference type="ARBA" id="ARBA00023136"/>
    </source>
</evidence>
<dbReference type="RefSeq" id="WP_379844275.1">
    <property type="nucleotide sequence ID" value="NZ_JBHSMA010000002.1"/>
</dbReference>
<dbReference type="Gene3D" id="1.25.40.390">
    <property type="match status" value="1"/>
</dbReference>
<feature type="domain" description="SusD-like N-terminal" evidence="7">
    <location>
        <begin position="22"/>
        <end position="214"/>
    </location>
</feature>
<comment type="caution">
    <text evidence="8">The sequence shown here is derived from an EMBL/GenBank/DDBJ whole genome shotgun (WGS) entry which is preliminary data.</text>
</comment>
<dbReference type="CDD" id="cd08977">
    <property type="entry name" value="SusD"/>
    <property type="match status" value="1"/>
</dbReference>
<dbReference type="EMBL" id="JBHSMA010000002">
    <property type="protein sequence ID" value="MFC5409783.1"/>
    <property type="molecule type" value="Genomic_DNA"/>
</dbReference>
<evidence type="ECO:0000313" key="8">
    <source>
        <dbReference type="EMBL" id="MFC5409783.1"/>
    </source>
</evidence>
<evidence type="ECO:0000256" key="1">
    <source>
        <dbReference type="ARBA" id="ARBA00004442"/>
    </source>
</evidence>
<evidence type="ECO:0000313" key="9">
    <source>
        <dbReference type="Proteomes" id="UP001596106"/>
    </source>
</evidence>
<keyword evidence="5" id="KW-0998">Cell outer membrane</keyword>
<evidence type="ECO:0000259" key="6">
    <source>
        <dbReference type="Pfam" id="PF07980"/>
    </source>
</evidence>
<sequence>MKRILSTICVGLLLGSTACENFLKEEPVSAISSENFYKTPADAQAGVNAVYTALSGYYGSNAWYFGDVTTEIANRGELTGGLDVLDYTPADPVFRDFWTVMYRGINYANVAIKLVPGISMEETLRKRYVAEARFLRGLFYFDLVRAFGPVPKISEPTMDDSNNRLPRASVEEIYALILEDLKAAETDLPATYASADVGRATKGAAQALLAKVYLTKGDWKNARDKAQEVIASNRYSLFPNFRDVFKVQNENGREHIFSVQFKSGNNRGGGSSFTSQFASRNPNILLNGAIAGTSIAAERPFYASFPNHYRKQISMVETFPSTYYPEITARGIAQAGPACMKYWDPAFGLTQGGDANWMVLRYADVLLMFAEAENELSGPTAAAYEAINQVRKRARDENANGVSEPAETALLPDLTGLTKDTFRLAVWEERRMELCFEGHHRWDLLRTGRFIDALKASGRTAEQKHLLFPIPDLEISANPALTQNAGYPQ</sequence>
<feature type="domain" description="RagB/SusD" evidence="6">
    <location>
        <begin position="274"/>
        <end position="487"/>
    </location>
</feature>
<evidence type="ECO:0000256" key="2">
    <source>
        <dbReference type="ARBA" id="ARBA00006275"/>
    </source>
</evidence>
<proteinExistence type="inferred from homology"/>
<organism evidence="8 9">
    <name type="scientific">Larkinella bovis</name>
    <dbReference type="NCBI Taxonomy" id="683041"/>
    <lineage>
        <taxon>Bacteria</taxon>
        <taxon>Pseudomonadati</taxon>
        <taxon>Bacteroidota</taxon>
        <taxon>Cytophagia</taxon>
        <taxon>Cytophagales</taxon>
        <taxon>Spirosomataceae</taxon>
        <taxon>Larkinella</taxon>
    </lineage>
</organism>
<dbReference type="InterPro" id="IPR033985">
    <property type="entry name" value="SusD-like_N"/>
</dbReference>
<keyword evidence="9" id="KW-1185">Reference proteome</keyword>
<reference evidence="9" key="1">
    <citation type="journal article" date="2019" name="Int. J. Syst. Evol. Microbiol.">
        <title>The Global Catalogue of Microorganisms (GCM) 10K type strain sequencing project: providing services to taxonomists for standard genome sequencing and annotation.</title>
        <authorList>
            <consortium name="The Broad Institute Genomics Platform"/>
            <consortium name="The Broad Institute Genome Sequencing Center for Infectious Disease"/>
            <person name="Wu L."/>
            <person name="Ma J."/>
        </authorList>
    </citation>
    <scope>NUCLEOTIDE SEQUENCE [LARGE SCALE GENOMIC DNA]</scope>
    <source>
        <strain evidence="9">CCUG 55250</strain>
    </source>
</reference>
<evidence type="ECO:0000256" key="5">
    <source>
        <dbReference type="ARBA" id="ARBA00023237"/>
    </source>
</evidence>
<comment type="similarity">
    <text evidence="2">Belongs to the SusD family.</text>
</comment>
<comment type="subcellular location">
    <subcellularLocation>
        <location evidence="1">Cell outer membrane</location>
    </subcellularLocation>
</comment>
<keyword evidence="4" id="KW-0472">Membrane</keyword>
<dbReference type="InterPro" id="IPR012944">
    <property type="entry name" value="SusD_RagB_dom"/>
</dbReference>